<proteinExistence type="predicted"/>
<organism evidence="1 2">
    <name type="scientific">Rangifer tarandus platyrhynchus</name>
    <name type="common">Svalbard reindeer</name>
    <dbReference type="NCBI Taxonomy" id="3082113"/>
    <lineage>
        <taxon>Eukaryota</taxon>
        <taxon>Metazoa</taxon>
        <taxon>Chordata</taxon>
        <taxon>Craniata</taxon>
        <taxon>Vertebrata</taxon>
        <taxon>Euteleostomi</taxon>
        <taxon>Mammalia</taxon>
        <taxon>Eutheria</taxon>
        <taxon>Laurasiatheria</taxon>
        <taxon>Artiodactyla</taxon>
        <taxon>Ruminantia</taxon>
        <taxon>Pecora</taxon>
        <taxon>Cervidae</taxon>
        <taxon>Odocoileinae</taxon>
        <taxon>Rangifer</taxon>
    </lineage>
</organism>
<evidence type="ECO:0000313" key="1">
    <source>
        <dbReference type="EMBL" id="CAI9153136.1"/>
    </source>
</evidence>
<evidence type="ECO:0000313" key="2">
    <source>
        <dbReference type="Proteomes" id="UP001176941"/>
    </source>
</evidence>
<sequence>MRRRQLHVVFVIISSLAQLYKTINVVLYAGTVLSYTAEDTKAEETGSFLSRDLGVHNDNQECKLVSNSDFPHISYFNFLKYFLPTYRQKIPIHFPRCSQKLICCLL</sequence>
<protein>
    <recommendedName>
        <fullName evidence="3">Secreted protein</fullName>
    </recommendedName>
</protein>
<dbReference type="Proteomes" id="UP001176941">
    <property type="component" value="Chromosome 10"/>
</dbReference>
<accession>A0ABN8XZW1</accession>
<evidence type="ECO:0008006" key="3">
    <source>
        <dbReference type="Google" id="ProtNLM"/>
    </source>
</evidence>
<dbReference type="EMBL" id="OX459946">
    <property type="protein sequence ID" value="CAI9153136.1"/>
    <property type="molecule type" value="Genomic_DNA"/>
</dbReference>
<name>A0ABN8XZW1_RANTA</name>
<reference evidence="1" key="1">
    <citation type="submission" date="2023-04" db="EMBL/GenBank/DDBJ databases">
        <authorList>
            <consortium name="ELIXIR-Norway"/>
        </authorList>
    </citation>
    <scope>NUCLEOTIDE SEQUENCE [LARGE SCALE GENOMIC DNA]</scope>
</reference>
<keyword evidence="2" id="KW-1185">Reference proteome</keyword>
<gene>
    <name evidence="1" type="ORF">MRATA1EN1_LOCUS2098</name>
</gene>